<feature type="domain" description="Schlafen AlbA-2" evidence="1">
    <location>
        <begin position="6"/>
        <end position="114"/>
    </location>
</feature>
<name>A0A927MKT6_9BACL</name>
<dbReference type="EMBL" id="JADBEL010000001">
    <property type="protein sequence ID" value="MBE1553031.1"/>
    <property type="molecule type" value="Genomic_DNA"/>
</dbReference>
<comment type="caution">
    <text evidence="2">The sequence shown here is derived from an EMBL/GenBank/DDBJ whole genome shotgun (WGS) entry which is preliminary data.</text>
</comment>
<dbReference type="InterPro" id="IPR007421">
    <property type="entry name" value="Schlafen_AlbA_2_dom"/>
</dbReference>
<dbReference type="Gene3D" id="1.10.10.10">
    <property type="entry name" value="Winged helix-like DNA-binding domain superfamily/Winged helix DNA-binding domain"/>
    <property type="match status" value="1"/>
</dbReference>
<dbReference type="InterPro" id="IPR038475">
    <property type="entry name" value="RecG_C_sf"/>
</dbReference>
<dbReference type="Gene3D" id="3.30.565.60">
    <property type="match status" value="1"/>
</dbReference>
<reference evidence="2" key="1">
    <citation type="submission" date="2020-10" db="EMBL/GenBank/DDBJ databases">
        <title>Genomic Encyclopedia of Type Strains, Phase IV (KMG-IV): sequencing the most valuable type-strain genomes for metagenomic binning, comparative biology and taxonomic classification.</title>
        <authorList>
            <person name="Goeker M."/>
        </authorList>
    </citation>
    <scope>NUCLEOTIDE SEQUENCE</scope>
    <source>
        <strain evidence="2">DSM 13886</strain>
    </source>
</reference>
<protein>
    <submittedName>
        <fullName evidence="2">HTH transcriptional regulator</fullName>
    </submittedName>
</protein>
<dbReference type="InterPro" id="IPR038461">
    <property type="entry name" value="Schlafen_AlbA_2_dom_sf"/>
</dbReference>
<dbReference type="Gene3D" id="3.30.950.30">
    <property type="entry name" value="Schlafen, AAA domain"/>
    <property type="match status" value="1"/>
</dbReference>
<evidence type="ECO:0000313" key="3">
    <source>
        <dbReference type="Proteomes" id="UP000658225"/>
    </source>
</evidence>
<accession>A0A927MKT6</accession>
<dbReference type="PANTHER" id="PTHR30595">
    <property type="entry name" value="GLPR-RELATED TRANSCRIPTIONAL REPRESSOR"/>
    <property type="match status" value="1"/>
</dbReference>
<gene>
    <name evidence="2" type="ORF">H4683_000100</name>
</gene>
<evidence type="ECO:0000313" key="2">
    <source>
        <dbReference type="EMBL" id="MBE1553031.1"/>
    </source>
</evidence>
<dbReference type="Proteomes" id="UP000658225">
    <property type="component" value="Unassembled WGS sequence"/>
</dbReference>
<dbReference type="AlphaFoldDB" id="A0A927MKT6"/>
<organism evidence="2 3">
    <name type="scientific">Sporosarcina limicola</name>
    <dbReference type="NCBI Taxonomy" id="34101"/>
    <lineage>
        <taxon>Bacteria</taxon>
        <taxon>Bacillati</taxon>
        <taxon>Bacillota</taxon>
        <taxon>Bacilli</taxon>
        <taxon>Bacillales</taxon>
        <taxon>Caryophanaceae</taxon>
        <taxon>Sporosarcina</taxon>
    </lineage>
</organism>
<dbReference type="RefSeq" id="WP_192596865.1">
    <property type="nucleotide sequence ID" value="NZ_JADBEL010000001.1"/>
</dbReference>
<proteinExistence type="predicted"/>
<dbReference type="Pfam" id="PF13749">
    <property type="entry name" value="HATPase_c_4"/>
    <property type="match status" value="1"/>
</dbReference>
<sequence length="449" mass="51995">MKAESEFEEWKDRVTPKLYREAISFANTSGGKIFIGISDNGEVVGLENPRLEEEKVINQFTDNIEPALDMSVQLIYLKDKPVIEITIDARGHVYRKRGTVVDEIFVRRGSTKRMLTTPEEIYDFIRKKRNDHFEVTLTDYDFNLDEFESLMTFVKKNKLSVREKALDLLENPKKALENYGAIRFVNEQYKLTQLGLWLSDRCSLRSIFLQYSGERTTSYIEKSLDLTGSIIHQLDSIEKLINDISITKINGLLSTPYRKFPQVAVREFLVNAFIHRDYRLEGDAKVTVYDNHLEIASTGGLYGDLTIETILFAARPVRRNPELSNVFYDLRLCERYASGVQRAMETYEEMGAEKLPEIREFKDSFWVSLPRLDETEKSEVIRERTSLLNEPPEEQIVQYVGGHGFIRNRDVQRLLDVSPAKATQLLRGMVDENRLTAEGEKKGRIYRLS</sequence>
<dbReference type="InterPro" id="IPR036388">
    <property type="entry name" value="WH-like_DNA-bd_sf"/>
</dbReference>
<dbReference type="Pfam" id="PF04326">
    <property type="entry name" value="SLFN_AlbA_2"/>
    <property type="match status" value="1"/>
</dbReference>
<keyword evidence="3" id="KW-1185">Reference proteome</keyword>
<evidence type="ECO:0000259" key="1">
    <source>
        <dbReference type="Pfam" id="PF04326"/>
    </source>
</evidence>
<dbReference type="PANTHER" id="PTHR30595:SF6">
    <property type="entry name" value="SCHLAFEN ALBA-2 DOMAIN-CONTAINING PROTEIN"/>
    <property type="match status" value="1"/>
</dbReference>